<name>A0ABY6Q569_9GAMM</name>
<dbReference type="PANTHER" id="PTHR36930">
    <property type="entry name" value="METAL-SULFUR CLUSTER BIOSYNTHESIS PROTEINS YUAD-RELATED"/>
    <property type="match status" value="1"/>
</dbReference>
<reference evidence="2 3" key="1">
    <citation type="submission" date="2019-02" db="EMBL/GenBank/DDBJ databases">
        <title>Halieaceae_genomes.</title>
        <authorList>
            <person name="Li S.-H."/>
        </authorList>
    </citation>
    <scope>NUCLEOTIDE SEQUENCE [LARGE SCALE GENOMIC DNA]</scope>
    <source>
        <strain evidence="2 3">JH123</strain>
    </source>
</reference>
<dbReference type="SUPFAM" id="SSF50800">
    <property type="entry name" value="PK beta-barrel domain-like"/>
    <property type="match status" value="1"/>
</dbReference>
<evidence type="ECO:0000313" key="3">
    <source>
        <dbReference type="Proteomes" id="UP001317963"/>
    </source>
</evidence>
<dbReference type="PROSITE" id="PS51340">
    <property type="entry name" value="MOSC"/>
    <property type="match status" value="1"/>
</dbReference>
<proteinExistence type="predicted"/>
<dbReference type="Gene3D" id="2.40.33.20">
    <property type="entry name" value="PK beta-barrel domain-like"/>
    <property type="match status" value="1"/>
</dbReference>
<evidence type="ECO:0000313" key="2">
    <source>
        <dbReference type="EMBL" id="UZP74199.1"/>
    </source>
</evidence>
<dbReference type="InterPro" id="IPR052716">
    <property type="entry name" value="MOSC_domain"/>
</dbReference>
<feature type="domain" description="MOSC" evidence="1">
    <location>
        <begin position="34"/>
        <end position="163"/>
    </location>
</feature>
<accession>A0ABY6Q569</accession>
<dbReference type="Pfam" id="PF03473">
    <property type="entry name" value="MOSC"/>
    <property type="match status" value="1"/>
</dbReference>
<dbReference type="InterPro" id="IPR005302">
    <property type="entry name" value="MoCF_Sase_C"/>
</dbReference>
<protein>
    <submittedName>
        <fullName evidence="2">MOSC domain-containing protein</fullName>
    </submittedName>
</protein>
<keyword evidence="3" id="KW-1185">Reference proteome</keyword>
<dbReference type="EMBL" id="CP036501">
    <property type="protein sequence ID" value="UZP74199.1"/>
    <property type="molecule type" value="Genomic_DNA"/>
</dbReference>
<dbReference type="PANTHER" id="PTHR36930:SF1">
    <property type="entry name" value="MOSC DOMAIN-CONTAINING PROTEIN"/>
    <property type="match status" value="1"/>
</dbReference>
<gene>
    <name evidence="2" type="ORF">E0F26_05340</name>
</gene>
<dbReference type="InterPro" id="IPR011037">
    <property type="entry name" value="Pyrv_Knase-like_insert_dom_sf"/>
</dbReference>
<dbReference type="Proteomes" id="UP001317963">
    <property type="component" value="Chromosome"/>
</dbReference>
<evidence type="ECO:0000259" key="1">
    <source>
        <dbReference type="PROSITE" id="PS51340"/>
    </source>
</evidence>
<dbReference type="RefSeq" id="WP_279243010.1">
    <property type="nucleotide sequence ID" value="NZ_CP036501.1"/>
</dbReference>
<organism evidence="2 3">
    <name type="scientific">Candidatus Paraluminiphilus aquimaris</name>
    <dbReference type="NCBI Taxonomy" id="2518994"/>
    <lineage>
        <taxon>Bacteria</taxon>
        <taxon>Pseudomonadati</taxon>
        <taxon>Pseudomonadota</taxon>
        <taxon>Gammaproteobacteria</taxon>
        <taxon>Cellvibrionales</taxon>
        <taxon>Halieaceae</taxon>
        <taxon>Candidatus Paraluminiphilus</taxon>
    </lineage>
</organism>
<sequence length="168" mass="18115">MTKRPNPLDRYARDLAPGELTWIGVRPRRRESLLSVKSTQAVATLGLEGDHRMGKTPGSGRQVSIISEEFIAQAAHFLGRDEIDPGLLRRNLVVKGVNLNALRRQRFQIGSAVFEATQLCHPCARMEENLGKGGVAAMIGHGGLCAKIIESGDIALGDAITVLPPLEG</sequence>